<proteinExistence type="inferred from homology"/>
<dbReference type="InterPro" id="IPR014729">
    <property type="entry name" value="Rossmann-like_a/b/a_fold"/>
</dbReference>
<dbReference type="PANTHER" id="PTHR46268">
    <property type="entry name" value="STRESS RESPONSE PROTEIN NHAX"/>
    <property type="match status" value="1"/>
</dbReference>
<evidence type="ECO:0000313" key="4">
    <source>
        <dbReference type="Proteomes" id="UP001157915"/>
    </source>
</evidence>
<dbReference type="CDD" id="cd00293">
    <property type="entry name" value="USP-like"/>
    <property type="match status" value="2"/>
</dbReference>
<comment type="similarity">
    <text evidence="1">Belongs to the universal stress protein A family.</text>
</comment>
<evidence type="ECO:0000256" key="1">
    <source>
        <dbReference type="ARBA" id="ARBA00008791"/>
    </source>
</evidence>
<evidence type="ECO:0000259" key="2">
    <source>
        <dbReference type="Pfam" id="PF00582"/>
    </source>
</evidence>
<reference evidence="3 4" key="1">
    <citation type="submission" date="2017-05" db="EMBL/GenBank/DDBJ databases">
        <authorList>
            <person name="Varghese N."/>
            <person name="Submissions S."/>
        </authorList>
    </citation>
    <scope>NUCLEOTIDE SEQUENCE [LARGE SCALE GENOMIC DNA]</scope>
    <source>
        <strain evidence="3 4">DSM 15360</strain>
    </source>
</reference>
<dbReference type="InterPro" id="IPR006015">
    <property type="entry name" value="Universal_stress_UspA"/>
</dbReference>
<dbReference type="Proteomes" id="UP001157915">
    <property type="component" value="Unassembled WGS sequence"/>
</dbReference>
<gene>
    <name evidence="3" type="ORF">SAMN06265367_101123</name>
</gene>
<feature type="domain" description="UspA" evidence="2">
    <location>
        <begin position="162"/>
        <end position="285"/>
    </location>
</feature>
<dbReference type="SUPFAM" id="SSF52402">
    <property type="entry name" value="Adenine nucleotide alpha hydrolases-like"/>
    <property type="match status" value="2"/>
</dbReference>
<dbReference type="PRINTS" id="PR01438">
    <property type="entry name" value="UNVRSLSTRESS"/>
</dbReference>
<comment type="caution">
    <text evidence="3">The sequence shown here is derived from an EMBL/GenBank/DDBJ whole genome shotgun (WGS) entry which is preliminary data.</text>
</comment>
<dbReference type="PANTHER" id="PTHR46268:SF6">
    <property type="entry name" value="UNIVERSAL STRESS PROTEIN UP12"/>
    <property type="match status" value="1"/>
</dbReference>
<dbReference type="Gene3D" id="3.40.50.620">
    <property type="entry name" value="HUPs"/>
    <property type="match status" value="2"/>
</dbReference>
<name>A0ABY1N871_9BACT</name>
<organism evidence="3 4">
    <name type="scientific">Algoriphagus winogradskyi</name>
    <dbReference type="NCBI Taxonomy" id="237017"/>
    <lineage>
        <taxon>Bacteria</taxon>
        <taxon>Pseudomonadati</taxon>
        <taxon>Bacteroidota</taxon>
        <taxon>Cytophagia</taxon>
        <taxon>Cytophagales</taxon>
        <taxon>Cyclobacteriaceae</taxon>
        <taxon>Algoriphagus</taxon>
    </lineage>
</organism>
<evidence type="ECO:0000313" key="3">
    <source>
        <dbReference type="EMBL" id="SMP02759.1"/>
    </source>
</evidence>
<keyword evidence="4" id="KW-1185">Reference proteome</keyword>
<dbReference type="InterPro" id="IPR006016">
    <property type="entry name" value="UspA"/>
</dbReference>
<dbReference type="EMBL" id="FXUA01000001">
    <property type="protein sequence ID" value="SMP02759.1"/>
    <property type="molecule type" value="Genomic_DNA"/>
</dbReference>
<feature type="domain" description="UspA" evidence="2">
    <location>
        <begin position="7"/>
        <end position="154"/>
    </location>
</feature>
<accession>A0ABY1N871</accession>
<sequence length="288" mass="32140">MNSAIMTKVLVPYDFSEQANNALNFATNISSKFDHVEIMVLHVVEVPSSSGMGTMGGGEVMPEMESQMFFIELMDRRKEQFKELENKHAGSKYGFSTKIVLGNAFQNISSAIIDEDPDLVIMGSKGSDGIEEVLIGSNTEKVVRTSHCPVMTIKANTNPEKIKKIVFANDFREGQDELAKRIKNLQEWFDADLYLVVINTPGSFETTRESAARIKYFVNKYEIKHAVAEIYNSDSEESGIVEFAEDIDADLIAMATHGRTGLVHLFTGSIAEDVVNHAKRPVWTFKVK</sequence>
<dbReference type="Pfam" id="PF00582">
    <property type="entry name" value="Usp"/>
    <property type="match status" value="2"/>
</dbReference>
<protein>
    <submittedName>
        <fullName evidence="3">Nucleotide-binding universal stress protein, UspA family</fullName>
    </submittedName>
</protein>